<dbReference type="InterPro" id="IPR002223">
    <property type="entry name" value="Kunitz_BPTI"/>
</dbReference>
<dbReference type="FunFam" id="4.10.410.10:FF:000020">
    <property type="entry name" value="Collagen, type VI, alpha 3"/>
    <property type="match status" value="1"/>
</dbReference>
<evidence type="ECO:0000256" key="3">
    <source>
        <dbReference type="ARBA" id="ARBA00022690"/>
    </source>
</evidence>
<proteinExistence type="predicted"/>
<evidence type="ECO:0000313" key="9">
    <source>
        <dbReference type="Proteomes" id="UP001321473"/>
    </source>
</evidence>
<evidence type="ECO:0000256" key="5">
    <source>
        <dbReference type="ARBA" id="ARBA00022900"/>
    </source>
</evidence>
<dbReference type="GO" id="GO:0004867">
    <property type="term" value="F:serine-type endopeptidase inhibitor activity"/>
    <property type="evidence" value="ECO:0007669"/>
    <property type="project" value="UniProtKB-KW"/>
</dbReference>
<evidence type="ECO:0000259" key="7">
    <source>
        <dbReference type="PROSITE" id="PS50279"/>
    </source>
</evidence>
<accession>A0AAQ4FAZ2</accession>
<reference evidence="8 9" key="1">
    <citation type="journal article" date="2023" name="Arcadia Sci">
        <title>De novo assembly of a long-read Amblyomma americanum tick genome.</title>
        <authorList>
            <person name="Chou S."/>
            <person name="Poskanzer K.E."/>
            <person name="Rollins M."/>
            <person name="Thuy-Boun P.S."/>
        </authorList>
    </citation>
    <scope>NUCLEOTIDE SEQUENCE [LARGE SCALE GENOMIC DNA]</scope>
    <source>
        <strain evidence="8">F_SG_1</strain>
        <tissue evidence="8">Salivary glands</tissue>
    </source>
</reference>
<dbReference type="InterPro" id="IPR020901">
    <property type="entry name" value="Prtase_inh_Kunz-CS"/>
</dbReference>
<comment type="subcellular location">
    <subcellularLocation>
        <location evidence="1">Secreted</location>
    </subcellularLocation>
</comment>
<feature type="domain" description="BPTI/Kunitz inhibitor" evidence="7">
    <location>
        <begin position="21"/>
        <end position="71"/>
    </location>
</feature>
<comment type="caution">
    <text evidence="8">The sequence shown here is derived from an EMBL/GenBank/DDBJ whole genome shotgun (WGS) entry which is preliminary data.</text>
</comment>
<dbReference type="Gene3D" id="4.10.410.10">
    <property type="entry name" value="Pancreatic trypsin inhibitor Kunitz domain"/>
    <property type="match status" value="1"/>
</dbReference>
<keyword evidence="3" id="KW-0646">Protease inhibitor</keyword>
<keyword evidence="9" id="KW-1185">Reference proteome</keyword>
<protein>
    <recommendedName>
        <fullName evidence="7">BPTI/Kunitz inhibitor domain-containing protein</fullName>
    </recommendedName>
</protein>
<dbReference type="AlphaFoldDB" id="A0AAQ4FAZ2"/>
<keyword evidence="5" id="KW-0722">Serine protease inhibitor</keyword>
<dbReference type="EMBL" id="JARKHS020005136">
    <property type="protein sequence ID" value="KAK8783835.1"/>
    <property type="molecule type" value="Genomic_DNA"/>
</dbReference>
<dbReference type="PANTHER" id="PTHR10083">
    <property type="entry name" value="KUNITZ-TYPE PROTEASE INHIBITOR-RELATED"/>
    <property type="match status" value="1"/>
</dbReference>
<gene>
    <name evidence="8" type="ORF">V5799_009800</name>
</gene>
<dbReference type="Pfam" id="PF00014">
    <property type="entry name" value="Kunitz_BPTI"/>
    <property type="match status" value="1"/>
</dbReference>
<dbReference type="SUPFAM" id="SSF57362">
    <property type="entry name" value="BPTI-like"/>
    <property type="match status" value="1"/>
</dbReference>
<name>A0AAQ4FAZ2_AMBAM</name>
<sequence length="111" mass="12533">MAAAQVDVKDWYHGVDFDVGCRPAPVAGLCKAYFQRWHFDMAAGACKPFVYGGCGGNANRYNTQRECEIACLRELFNAWFHAQRMLVKRIAPQGHALSRMQFLFLGFVLVV</sequence>
<evidence type="ECO:0000256" key="2">
    <source>
        <dbReference type="ARBA" id="ARBA00022525"/>
    </source>
</evidence>
<dbReference type="SMART" id="SM00131">
    <property type="entry name" value="KU"/>
    <property type="match status" value="1"/>
</dbReference>
<evidence type="ECO:0000313" key="8">
    <source>
        <dbReference type="EMBL" id="KAK8783835.1"/>
    </source>
</evidence>
<dbReference type="InterPro" id="IPR036880">
    <property type="entry name" value="Kunitz_BPTI_sf"/>
</dbReference>
<dbReference type="PRINTS" id="PR00759">
    <property type="entry name" value="BASICPTASE"/>
</dbReference>
<keyword evidence="2" id="KW-0964">Secreted</keyword>
<evidence type="ECO:0000256" key="4">
    <source>
        <dbReference type="ARBA" id="ARBA00022737"/>
    </source>
</evidence>
<evidence type="ECO:0000256" key="1">
    <source>
        <dbReference type="ARBA" id="ARBA00004613"/>
    </source>
</evidence>
<dbReference type="PROSITE" id="PS00280">
    <property type="entry name" value="BPTI_KUNITZ_1"/>
    <property type="match status" value="1"/>
</dbReference>
<keyword evidence="6" id="KW-1015">Disulfide bond</keyword>
<dbReference type="GO" id="GO:0005615">
    <property type="term" value="C:extracellular space"/>
    <property type="evidence" value="ECO:0007669"/>
    <property type="project" value="TreeGrafter"/>
</dbReference>
<dbReference type="PANTHER" id="PTHR10083:SF328">
    <property type="entry name" value="TISSUE FACTOR PATHWAY INHIBITOR"/>
    <property type="match status" value="1"/>
</dbReference>
<organism evidence="8 9">
    <name type="scientific">Amblyomma americanum</name>
    <name type="common">Lone star tick</name>
    <dbReference type="NCBI Taxonomy" id="6943"/>
    <lineage>
        <taxon>Eukaryota</taxon>
        <taxon>Metazoa</taxon>
        <taxon>Ecdysozoa</taxon>
        <taxon>Arthropoda</taxon>
        <taxon>Chelicerata</taxon>
        <taxon>Arachnida</taxon>
        <taxon>Acari</taxon>
        <taxon>Parasitiformes</taxon>
        <taxon>Ixodida</taxon>
        <taxon>Ixodoidea</taxon>
        <taxon>Ixodidae</taxon>
        <taxon>Amblyomminae</taxon>
        <taxon>Amblyomma</taxon>
    </lineage>
</organism>
<evidence type="ECO:0000256" key="6">
    <source>
        <dbReference type="ARBA" id="ARBA00023157"/>
    </source>
</evidence>
<keyword evidence="4" id="KW-0677">Repeat</keyword>
<dbReference type="Proteomes" id="UP001321473">
    <property type="component" value="Unassembled WGS sequence"/>
</dbReference>
<dbReference type="InterPro" id="IPR050098">
    <property type="entry name" value="TFPI/VKTCI-like"/>
</dbReference>
<dbReference type="PROSITE" id="PS50279">
    <property type="entry name" value="BPTI_KUNITZ_2"/>
    <property type="match status" value="1"/>
</dbReference>